<evidence type="ECO:0000313" key="3">
    <source>
        <dbReference type="EMBL" id="NYF97774.1"/>
    </source>
</evidence>
<reference evidence="3 4" key="1">
    <citation type="submission" date="2020-07" db="EMBL/GenBank/DDBJ databases">
        <title>Sequencing the genomes of 1000 actinobacteria strains.</title>
        <authorList>
            <person name="Klenk H.-P."/>
        </authorList>
    </citation>
    <scope>NUCLEOTIDE SEQUENCE [LARGE SCALE GENOMIC DNA]</scope>
    <source>
        <strain evidence="3 4">DSM 26154</strain>
    </source>
</reference>
<keyword evidence="2" id="KW-0812">Transmembrane</keyword>
<gene>
    <name evidence="3" type="ORF">BJY20_001166</name>
</gene>
<accession>A0A852VU22</accession>
<dbReference type="AlphaFoldDB" id="A0A852VU22"/>
<dbReference type="Pfam" id="PF14012">
    <property type="entry name" value="DUF4229"/>
    <property type="match status" value="1"/>
</dbReference>
<dbReference type="RefSeq" id="WP_185990657.1">
    <property type="nucleotide sequence ID" value="NZ_JACCAE010000001.1"/>
</dbReference>
<evidence type="ECO:0000256" key="2">
    <source>
        <dbReference type="SAM" id="Phobius"/>
    </source>
</evidence>
<dbReference type="Proteomes" id="UP000554054">
    <property type="component" value="Unassembled WGS sequence"/>
</dbReference>
<evidence type="ECO:0000256" key="1">
    <source>
        <dbReference type="SAM" id="MobiDB-lite"/>
    </source>
</evidence>
<keyword evidence="2" id="KW-1133">Transmembrane helix</keyword>
<feature type="compositionally biased region" description="Acidic residues" evidence="1">
    <location>
        <begin position="98"/>
        <end position="108"/>
    </location>
</feature>
<proteinExistence type="predicted"/>
<name>A0A852VU22_9MICO</name>
<feature type="transmembrane region" description="Helical" evidence="2">
    <location>
        <begin position="30"/>
        <end position="49"/>
    </location>
</feature>
<organism evidence="3 4">
    <name type="scientific">Janibacter cremeus</name>
    <dbReference type="NCBI Taxonomy" id="1285192"/>
    <lineage>
        <taxon>Bacteria</taxon>
        <taxon>Bacillati</taxon>
        <taxon>Actinomycetota</taxon>
        <taxon>Actinomycetes</taxon>
        <taxon>Micrococcales</taxon>
        <taxon>Intrasporangiaceae</taxon>
        <taxon>Janibacter</taxon>
    </lineage>
</organism>
<feature type="region of interest" description="Disordered" evidence="1">
    <location>
        <begin position="68"/>
        <end position="108"/>
    </location>
</feature>
<keyword evidence="4" id="KW-1185">Reference proteome</keyword>
<dbReference type="InterPro" id="IPR025323">
    <property type="entry name" value="DUF4229"/>
</dbReference>
<feature type="compositionally biased region" description="Basic and acidic residues" evidence="1">
    <location>
        <begin position="68"/>
        <end position="85"/>
    </location>
</feature>
<dbReference type="EMBL" id="JACCAE010000001">
    <property type="protein sequence ID" value="NYF97774.1"/>
    <property type="molecule type" value="Genomic_DNA"/>
</dbReference>
<evidence type="ECO:0000313" key="4">
    <source>
        <dbReference type="Proteomes" id="UP000554054"/>
    </source>
</evidence>
<protein>
    <submittedName>
        <fullName evidence="3">Heme exporter protein D</fullName>
    </submittedName>
</protein>
<keyword evidence="2" id="KW-0472">Membrane</keyword>
<sequence length="108" mass="12041">MIRYTLLRFLIFFGCLALFWLLGLRDGNELPWLAVLAALASMVISAVVLKPFRADMITQIEARREAKARAHAARTDTDEAVEDRAQGGSKSAAREADAPAEDEEETYR</sequence>
<comment type="caution">
    <text evidence="3">The sequence shown here is derived from an EMBL/GenBank/DDBJ whole genome shotgun (WGS) entry which is preliminary data.</text>
</comment>
<feature type="transmembrane region" description="Helical" evidence="2">
    <location>
        <begin position="7"/>
        <end position="24"/>
    </location>
</feature>